<keyword evidence="3" id="KW-0804">Transcription</keyword>
<name>A0A225MH31_9BURK</name>
<keyword evidence="7" id="KW-1185">Reference proteome</keyword>
<dbReference type="Proteomes" id="UP000214603">
    <property type="component" value="Unassembled WGS sequence"/>
</dbReference>
<dbReference type="OrthoDB" id="5401369at2"/>
<dbReference type="PROSITE" id="PS51078">
    <property type="entry name" value="ICLR_ED"/>
    <property type="match status" value="1"/>
</dbReference>
<evidence type="ECO:0000313" key="6">
    <source>
        <dbReference type="EMBL" id="OWT60182.1"/>
    </source>
</evidence>
<dbReference type="InterPro" id="IPR050707">
    <property type="entry name" value="HTH_MetabolicPath_Reg"/>
</dbReference>
<dbReference type="InterPro" id="IPR036390">
    <property type="entry name" value="WH_DNA-bd_sf"/>
</dbReference>
<dbReference type="Gene3D" id="1.10.10.10">
    <property type="entry name" value="Winged helix-like DNA-binding domain superfamily/Winged helix DNA-binding domain"/>
    <property type="match status" value="1"/>
</dbReference>
<feature type="domain" description="IclR-ED" evidence="5">
    <location>
        <begin position="95"/>
        <end position="278"/>
    </location>
</feature>
<protein>
    <submittedName>
        <fullName evidence="6">IclR family transcriptional regulator</fullName>
    </submittedName>
</protein>
<dbReference type="SMART" id="SM00346">
    <property type="entry name" value="HTH_ICLR"/>
    <property type="match status" value="1"/>
</dbReference>
<keyword evidence="2" id="KW-0238">DNA-binding</keyword>
<proteinExistence type="predicted"/>
<accession>A0A225MH31</accession>
<evidence type="ECO:0000256" key="1">
    <source>
        <dbReference type="ARBA" id="ARBA00023015"/>
    </source>
</evidence>
<evidence type="ECO:0000256" key="3">
    <source>
        <dbReference type="ARBA" id="ARBA00023163"/>
    </source>
</evidence>
<evidence type="ECO:0000259" key="5">
    <source>
        <dbReference type="PROSITE" id="PS51078"/>
    </source>
</evidence>
<dbReference type="InterPro" id="IPR029016">
    <property type="entry name" value="GAF-like_dom_sf"/>
</dbReference>
<dbReference type="PANTHER" id="PTHR30136:SF33">
    <property type="entry name" value="TRANSCRIPTIONAL REGULATORY PROTEIN"/>
    <property type="match status" value="1"/>
</dbReference>
<dbReference type="GO" id="GO:0003700">
    <property type="term" value="F:DNA-binding transcription factor activity"/>
    <property type="evidence" value="ECO:0007669"/>
    <property type="project" value="TreeGrafter"/>
</dbReference>
<dbReference type="Pfam" id="PF09339">
    <property type="entry name" value="HTH_IclR"/>
    <property type="match status" value="1"/>
</dbReference>
<organism evidence="6 7">
    <name type="scientific">Candidimonas nitroreducens</name>
    <dbReference type="NCBI Taxonomy" id="683354"/>
    <lineage>
        <taxon>Bacteria</taxon>
        <taxon>Pseudomonadati</taxon>
        <taxon>Pseudomonadota</taxon>
        <taxon>Betaproteobacteria</taxon>
        <taxon>Burkholderiales</taxon>
        <taxon>Alcaligenaceae</taxon>
        <taxon>Candidimonas</taxon>
    </lineage>
</organism>
<dbReference type="InterPro" id="IPR014757">
    <property type="entry name" value="Tscrpt_reg_IclR_C"/>
</dbReference>
<reference evidence="7" key="1">
    <citation type="submission" date="2017-06" db="EMBL/GenBank/DDBJ databases">
        <title>Herbaspirillum phytohormonus sp. nov., isolated from the root nodule of Robinia pseudoacacia in lead-zinc mine.</title>
        <authorList>
            <person name="Fan M."/>
            <person name="Lin Y."/>
        </authorList>
    </citation>
    <scope>NUCLEOTIDE SEQUENCE [LARGE SCALE GENOMIC DNA]</scope>
    <source>
        <strain evidence="7">SC-089</strain>
    </source>
</reference>
<gene>
    <name evidence="6" type="ORF">CEY11_10965</name>
</gene>
<evidence type="ECO:0000256" key="2">
    <source>
        <dbReference type="ARBA" id="ARBA00023125"/>
    </source>
</evidence>
<dbReference type="Pfam" id="PF01614">
    <property type="entry name" value="IclR_C"/>
    <property type="match status" value="1"/>
</dbReference>
<dbReference type="AlphaFoldDB" id="A0A225MH31"/>
<sequence>MNTQRHADLLNDKQACAADLPAAQAVRNPAFATTLAHGLELLQCFRMLSPALTNKDLVELTGLSKATISRLTFTLAQQGLLIHDPRTRQYRLGAGVLALAYPLLSSLSLRQLARPFMQALARESKGTVSMGLYESGCMVYVETIRSHDLRAFRPEIGAFLPVAMTAMGRAWYAQAGQEARNAALQATQKSYPEQYPFLKEALQQACRDFGERGYSVSCGDWYPDVHAVAAPMQELVEGDLFVFNCGVKTSLLRGRSVGDLYGARLLDMIQKVRCALAAECSGLAKRGRRAAAARGKAAS</sequence>
<dbReference type="SUPFAM" id="SSF55781">
    <property type="entry name" value="GAF domain-like"/>
    <property type="match status" value="1"/>
</dbReference>
<comment type="caution">
    <text evidence="6">The sequence shown here is derived from an EMBL/GenBank/DDBJ whole genome shotgun (WGS) entry which is preliminary data.</text>
</comment>
<dbReference type="EMBL" id="NJIH01000006">
    <property type="protein sequence ID" value="OWT60182.1"/>
    <property type="molecule type" value="Genomic_DNA"/>
</dbReference>
<feature type="domain" description="HTH iclR-type" evidence="4">
    <location>
        <begin position="32"/>
        <end position="94"/>
    </location>
</feature>
<dbReference type="InterPro" id="IPR036388">
    <property type="entry name" value="WH-like_DNA-bd_sf"/>
</dbReference>
<dbReference type="GO" id="GO:0003677">
    <property type="term" value="F:DNA binding"/>
    <property type="evidence" value="ECO:0007669"/>
    <property type="project" value="UniProtKB-KW"/>
</dbReference>
<dbReference type="Gene3D" id="3.30.450.40">
    <property type="match status" value="1"/>
</dbReference>
<dbReference type="PANTHER" id="PTHR30136">
    <property type="entry name" value="HELIX-TURN-HELIX TRANSCRIPTIONAL REGULATOR, ICLR FAMILY"/>
    <property type="match status" value="1"/>
</dbReference>
<dbReference type="PROSITE" id="PS51077">
    <property type="entry name" value="HTH_ICLR"/>
    <property type="match status" value="1"/>
</dbReference>
<keyword evidence="1" id="KW-0805">Transcription regulation</keyword>
<dbReference type="SUPFAM" id="SSF46785">
    <property type="entry name" value="Winged helix' DNA-binding domain"/>
    <property type="match status" value="1"/>
</dbReference>
<dbReference type="InterPro" id="IPR005471">
    <property type="entry name" value="Tscrpt_reg_IclR_N"/>
</dbReference>
<dbReference type="RefSeq" id="WP_088603439.1">
    <property type="nucleotide sequence ID" value="NZ_NJIH01000006.1"/>
</dbReference>
<evidence type="ECO:0000259" key="4">
    <source>
        <dbReference type="PROSITE" id="PS51077"/>
    </source>
</evidence>
<dbReference type="GO" id="GO:0045892">
    <property type="term" value="P:negative regulation of DNA-templated transcription"/>
    <property type="evidence" value="ECO:0007669"/>
    <property type="project" value="TreeGrafter"/>
</dbReference>
<evidence type="ECO:0000313" key="7">
    <source>
        <dbReference type="Proteomes" id="UP000214603"/>
    </source>
</evidence>